<feature type="domain" description="VOC" evidence="2">
    <location>
        <begin position="173"/>
        <end position="294"/>
    </location>
</feature>
<dbReference type="SUPFAM" id="SSF54593">
    <property type="entry name" value="Glyoxalase/Bleomycin resistance protein/Dihydroxybiphenyl dioxygenase"/>
    <property type="match status" value="2"/>
</dbReference>
<dbReference type="Pfam" id="PF00903">
    <property type="entry name" value="Glyoxalase"/>
    <property type="match status" value="1"/>
</dbReference>
<dbReference type="InterPro" id="IPR029068">
    <property type="entry name" value="Glyas_Bleomycin-R_OHBP_Dase"/>
</dbReference>
<gene>
    <name evidence="3" type="ORF">MSEO_29620</name>
</gene>
<organism evidence="3 4">
    <name type="scientific">Mycobacterium seoulense</name>
    <dbReference type="NCBI Taxonomy" id="386911"/>
    <lineage>
        <taxon>Bacteria</taxon>
        <taxon>Bacillati</taxon>
        <taxon>Actinomycetota</taxon>
        <taxon>Actinomycetes</taxon>
        <taxon>Mycobacteriales</taxon>
        <taxon>Mycobacteriaceae</taxon>
        <taxon>Mycobacterium</taxon>
    </lineage>
</organism>
<evidence type="ECO:0000313" key="4">
    <source>
        <dbReference type="Proteomes" id="UP000466632"/>
    </source>
</evidence>
<proteinExistence type="predicted"/>
<dbReference type="GO" id="GO:0046872">
    <property type="term" value="F:metal ion binding"/>
    <property type="evidence" value="ECO:0007669"/>
    <property type="project" value="UniProtKB-KW"/>
</dbReference>
<dbReference type="InterPro" id="IPR004360">
    <property type="entry name" value="Glyas_Fos-R_dOase_dom"/>
</dbReference>
<evidence type="ECO:0000313" key="3">
    <source>
        <dbReference type="EMBL" id="BBY02463.1"/>
    </source>
</evidence>
<accession>A0A7I7P0R2</accession>
<dbReference type="GO" id="GO:0004493">
    <property type="term" value="F:methylmalonyl-CoA epimerase activity"/>
    <property type="evidence" value="ECO:0007669"/>
    <property type="project" value="TreeGrafter"/>
</dbReference>
<dbReference type="GO" id="GO:0046491">
    <property type="term" value="P:L-methylmalonyl-CoA metabolic process"/>
    <property type="evidence" value="ECO:0007669"/>
    <property type="project" value="TreeGrafter"/>
</dbReference>
<reference evidence="3 4" key="1">
    <citation type="journal article" date="2019" name="Emerg. Microbes Infect.">
        <title>Comprehensive subspecies identification of 175 nontuberculous mycobacteria species based on 7547 genomic profiles.</title>
        <authorList>
            <person name="Matsumoto Y."/>
            <person name="Kinjo T."/>
            <person name="Motooka D."/>
            <person name="Nabeya D."/>
            <person name="Jung N."/>
            <person name="Uechi K."/>
            <person name="Horii T."/>
            <person name="Iida T."/>
            <person name="Fujita J."/>
            <person name="Nakamura S."/>
        </authorList>
    </citation>
    <scope>NUCLEOTIDE SEQUENCE [LARGE SCALE GENOMIC DNA]</scope>
    <source>
        <strain evidence="3 4">JCM 16018</strain>
    </source>
</reference>
<sequence length="294" mass="32612">MVTQRNTGASPAAEQDGRIAATHGSIQCLEMQHINIAARDLELTMAHFTDVLGAQYVYDIPAPHWHAVLVYVGGVLFELFVPEHFLLNGRYGPHYVGIEYQVHDLSATRHQLAARGVGLIRDIGMAFHTEPEPCMGIAFEFYDHSFHNEPFDWKEPLKSADYWRRDHPIGYTGLKRYSVAVADHDAGLAFFRDTFVIDELYEEDRPFIAGRVTGFQLADTVVELISPTGAGVIDRHLRRWGDGVRSVVFGVHDLGAAAAHFAGHGVELAPGDQTDTLAIMPADNRGVMMEFAAE</sequence>
<dbReference type="PROSITE" id="PS51819">
    <property type="entry name" value="VOC"/>
    <property type="match status" value="2"/>
</dbReference>
<dbReference type="RefSeq" id="WP_232075006.1">
    <property type="nucleotide sequence ID" value="NZ_AP022582.1"/>
</dbReference>
<dbReference type="PANTHER" id="PTHR43048">
    <property type="entry name" value="METHYLMALONYL-COA EPIMERASE"/>
    <property type="match status" value="1"/>
</dbReference>
<dbReference type="KEGG" id="mseo:MSEO_29620"/>
<keyword evidence="1" id="KW-0479">Metal-binding</keyword>
<name>A0A7I7P0R2_9MYCO</name>
<evidence type="ECO:0000256" key="1">
    <source>
        <dbReference type="ARBA" id="ARBA00022723"/>
    </source>
</evidence>
<dbReference type="Gene3D" id="3.10.180.10">
    <property type="entry name" value="2,3-Dihydroxybiphenyl 1,2-Dioxygenase, domain 1"/>
    <property type="match status" value="2"/>
</dbReference>
<dbReference type="InterPro" id="IPR051785">
    <property type="entry name" value="MMCE/EMCE_epimerase"/>
</dbReference>
<feature type="domain" description="VOC" evidence="2">
    <location>
        <begin position="30"/>
        <end position="154"/>
    </location>
</feature>
<dbReference type="EMBL" id="AP022582">
    <property type="protein sequence ID" value="BBY02463.1"/>
    <property type="molecule type" value="Genomic_DNA"/>
</dbReference>
<dbReference type="Proteomes" id="UP000466632">
    <property type="component" value="Chromosome"/>
</dbReference>
<dbReference type="InterPro" id="IPR037523">
    <property type="entry name" value="VOC_core"/>
</dbReference>
<dbReference type="PANTHER" id="PTHR43048:SF3">
    <property type="entry name" value="METHYLMALONYL-COA EPIMERASE, MITOCHONDRIAL"/>
    <property type="match status" value="1"/>
</dbReference>
<dbReference type="AlphaFoldDB" id="A0A7I7P0R2"/>
<keyword evidence="4" id="KW-1185">Reference proteome</keyword>
<evidence type="ECO:0000259" key="2">
    <source>
        <dbReference type="PROSITE" id="PS51819"/>
    </source>
</evidence>
<protein>
    <recommendedName>
        <fullName evidence="2">VOC domain-containing protein</fullName>
    </recommendedName>
</protein>